<dbReference type="InterPro" id="IPR007502">
    <property type="entry name" value="Helicase-assoc_dom"/>
</dbReference>
<keyword evidence="11" id="KW-1185">Reference proteome</keyword>
<dbReference type="InterPro" id="IPR048333">
    <property type="entry name" value="HA2_WH"/>
</dbReference>
<feature type="compositionally biased region" description="Polar residues" evidence="7">
    <location>
        <begin position="180"/>
        <end position="192"/>
    </location>
</feature>
<feature type="domain" description="Helicase ATP-binding" evidence="8">
    <location>
        <begin position="572"/>
        <end position="738"/>
    </location>
</feature>
<keyword evidence="5" id="KW-0067">ATP-binding</keyword>
<protein>
    <recommendedName>
        <fullName evidence="1">RNA helicase</fullName>
        <ecNumber evidence="1">3.6.4.13</ecNumber>
    </recommendedName>
</protein>
<dbReference type="Pfam" id="PF07717">
    <property type="entry name" value="OB_NTP_bind"/>
    <property type="match status" value="1"/>
</dbReference>
<dbReference type="FunFam" id="3.40.50.300:FF:000500">
    <property type="entry name" value="ATP-dependent RNA helicase DHX29"/>
    <property type="match status" value="1"/>
</dbReference>
<evidence type="ECO:0000256" key="4">
    <source>
        <dbReference type="ARBA" id="ARBA00022806"/>
    </source>
</evidence>
<evidence type="ECO:0000256" key="2">
    <source>
        <dbReference type="ARBA" id="ARBA00022741"/>
    </source>
</evidence>
<evidence type="ECO:0000259" key="8">
    <source>
        <dbReference type="PROSITE" id="PS51192"/>
    </source>
</evidence>
<dbReference type="InterPro" id="IPR001650">
    <property type="entry name" value="Helicase_C-like"/>
</dbReference>
<dbReference type="Pfam" id="PF21010">
    <property type="entry name" value="HA2_C"/>
    <property type="match status" value="1"/>
</dbReference>
<feature type="domain" description="Helicase C-terminal" evidence="9">
    <location>
        <begin position="806"/>
        <end position="972"/>
    </location>
</feature>
<feature type="region of interest" description="Disordered" evidence="7">
    <location>
        <begin position="1"/>
        <end position="40"/>
    </location>
</feature>
<dbReference type="InterPro" id="IPR056328">
    <property type="entry name" value="DSRM_DHX29"/>
</dbReference>
<evidence type="ECO:0000313" key="10">
    <source>
        <dbReference type="EMBL" id="KAF9502250.1"/>
    </source>
</evidence>
<sequence length="1335" mass="147450">MPARKHIVKSGNAGNSSKGKEKAPEPVADPNKLPPLFPPGSKLPASLLSERCQKEGWEKPHIDTPRKNDGYSFVVTLRRVNKKSDSGMDSVRLEPHPPYICPTALEARHWGATYALYRFCNGNRLQLVLPKGPRDYWNQLASEHEQAPEHQSWMYEADPFAARKTVMDRQAKAAVKNEQKVASAQGTGSSSTESKEFAKCPEVRMATSLRDVVESCIKKGLSMYQEAGDASAGLTDSVMNVAASQLKTLGFTGQQAKKATDFFSAPSTLASRLLAGLPPLEACIEYLVLDLPECDLPQRFLPADHSSDPFITSAHAGTDDLKWRWIVEKAVKEAGWPNHIVDEIASDKRFCQSFETLVAALGQRLIGNNVEDLIVEGKSTEAYTLNEEEYSALGAHFVAPGHLVMPLFSAPILLHVLVSPDRFPSRGFAPIYITSKSVPGYVRLHLLARLLDELSDPALASSGEDLCMIAMRVLEDAWAAIEDNGPPDVAEVMKYMLPVATQPSSQTEEIAEKDAPTSGSSRRRRPGQARVDKRTDEKVKQEFEALCRTSKYGEILEVRRKLPAFAAKEDFLRKLQSSRVVVVVGETGSGKTTQLPQFILDSLILSGLGSEASIIVTQPRRISAISVSQRVHYERTQDGSVGYAIRGESKYEPGKTKLLFCTTGVVLRRLSTGDTLKDVTHVVVDEVHERSVDCDFLLLELKELLNSHPTLKVVLMSATINYGIFSKYFNDAPLLKIPGFTHPVTDIYLEDILPMIGYRPQIGKQFKRGGDKEEDFGEQSILQENDIRAIQAVSRNDRVDYQLIAGLINHIMKHEAKSAILVFLPGTQEIRQCIEAIRASVPSSSADVFPLHANLSSDDQLRVFAPSKKWKIIAATNVAETSITIDDVVHVIDSGKVKENAYNPELGFSTLKETWVTKAAARQRRGRAGRTQPGKCFKLYTRKTESDMKEFPTPEMLRISLENVLLTVKVMREGEDVERYLNEAMDPPSTAAIKNAIDTLEDLGAIDAEGTLSSLGKHLSMLSVDLRLAKMLILGTIFRCLDPILSIVAMLSSKPLFLSPAEQREEANRARAKFATGSSDLLTDVTAYNEVVGLRKAGKPQSQIKRYCEENFLSPTTVRDVTTVRHELIATLADIGFVPLQVSPDDPSLNTNSNKTNVLKAIVAGGLWPRVARVYLPTSAIKFDKVQAGSIQRDNSAKEFRFYDLKGERAFLHPSSILFTVAAWKSPIVAFFQQHKTTKSFLRSVTEVPVYGVLLFGGPVSVNHIAGGVTIQSTVGHIKLKAWPRIGVLVNQLRQLLDIQLRRCMEDGATLNFDRDNPVALAIISLLENDGSTEF</sequence>
<comment type="catalytic activity">
    <reaction evidence="6">
        <text>ATP + H2O = ADP + phosphate + H(+)</text>
        <dbReference type="Rhea" id="RHEA:13065"/>
        <dbReference type="ChEBI" id="CHEBI:15377"/>
        <dbReference type="ChEBI" id="CHEBI:15378"/>
        <dbReference type="ChEBI" id="CHEBI:30616"/>
        <dbReference type="ChEBI" id="CHEBI:43474"/>
        <dbReference type="ChEBI" id="CHEBI:456216"/>
        <dbReference type="EC" id="3.6.4.13"/>
    </reaction>
</comment>
<proteinExistence type="predicted"/>
<dbReference type="Proteomes" id="UP000807025">
    <property type="component" value="Unassembled WGS sequence"/>
</dbReference>
<dbReference type="EMBL" id="MU154521">
    <property type="protein sequence ID" value="KAF9502250.1"/>
    <property type="molecule type" value="Genomic_DNA"/>
</dbReference>
<dbReference type="Pfam" id="PF04408">
    <property type="entry name" value="WHD_HA2"/>
    <property type="match status" value="1"/>
</dbReference>
<dbReference type="Pfam" id="PF00271">
    <property type="entry name" value="Helicase_C"/>
    <property type="match status" value="1"/>
</dbReference>
<dbReference type="PANTHER" id="PTHR18934:SF267">
    <property type="entry name" value="ATP-DEPENDENT RNA HELICASE YLR419W-RELATED"/>
    <property type="match status" value="1"/>
</dbReference>
<dbReference type="PANTHER" id="PTHR18934">
    <property type="entry name" value="ATP-DEPENDENT RNA HELICASE"/>
    <property type="match status" value="1"/>
</dbReference>
<dbReference type="GO" id="GO:0003724">
    <property type="term" value="F:RNA helicase activity"/>
    <property type="evidence" value="ECO:0007669"/>
    <property type="project" value="UniProtKB-EC"/>
</dbReference>
<evidence type="ECO:0000256" key="5">
    <source>
        <dbReference type="ARBA" id="ARBA00022840"/>
    </source>
</evidence>
<evidence type="ECO:0000313" key="11">
    <source>
        <dbReference type="Proteomes" id="UP000807025"/>
    </source>
</evidence>
<dbReference type="Gene3D" id="3.40.50.300">
    <property type="entry name" value="P-loop containing nucleotide triphosphate hydrolases"/>
    <property type="match status" value="2"/>
</dbReference>
<keyword evidence="3 10" id="KW-0378">Hydrolase</keyword>
<dbReference type="EC" id="3.6.4.13" evidence="1"/>
<keyword evidence="2" id="KW-0547">Nucleotide-binding</keyword>
<dbReference type="InterPro" id="IPR014001">
    <property type="entry name" value="Helicase_ATP-bd"/>
</dbReference>
<dbReference type="Gene3D" id="1.20.120.1080">
    <property type="match status" value="1"/>
</dbReference>
<organism evidence="10 11">
    <name type="scientific">Pleurotus eryngii</name>
    <name type="common">Boletus of the steppes</name>
    <dbReference type="NCBI Taxonomy" id="5323"/>
    <lineage>
        <taxon>Eukaryota</taxon>
        <taxon>Fungi</taxon>
        <taxon>Dikarya</taxon>
        <taxon>Basidiomycota</taxon>
        <taxon>Agaricomycotina</taxon>
        <taxon>Agaricomycetes</taxon>
        <taxon>Agaricomycetidae</taxon>
        <taxon>Agaricales</taxon>
        <taxon>Pleurotineae</taxon>
        <taxon>Pleurotaceae</taxon>
        <taxon>Pleurotus</taxon>
    </lineage>
</organism>
<dbReference type="FunFam" id="1.20.120.1080:FF:000002">
    <property type="entry name" value="Putative ATP-dependent RNA helicase DHX36"/>
    <property type="match status" value="1"/>
</dbReference>
<dbReference type="Pfam" id="PF24385">
    <property type="entry name" value="DSRM_DHX29"/>
    <property type="match status" value="1"/>
</dbReference>
<evidence type="ECO:0000259" key="9">
    <source>
        <dbReference type="PROSITE" id="PS51194"/>
    </source>
</evidence>
<dbReference type="InterPro" id="IPR011709">
    <property type="entry name" value="DEAD-box_helicase_OB_fold"/>
</dbReference>
<dbReference type="GO" id="GO:0003723">
    <property type="term" value="F:RNA binding"/>
    <property type="evidence" value="ECO:0007669"/>
    <property type="project" value="TreeGrafter"/>
</dbReference>
<comment type="caution">
    <text evidence="10">The sequence shown here is derived from an EMBL/GenBank/DDBJ whole genome shotgun (WGS) entry which is preliminary data.</text>
</comment>
<dbReference type="GO" id="GO:0005524">
    <property type="term" value="F:ATP binding"/>
    <property type="evidence" value="ECO:0007669"/>
    <property type="project" value="UniProtKB-KW"/>
</dbReference>
<dbReference type="PROSITE" id="PS51194">
    <property type="entry name" value="HELICASE_CTER"/>
    <property type="match status" value="1"/>
</dbReference>
<dbReference type="SUPFAM" id="SSF52540">
    <property type="entry name" value="P-loop containing nucleoside triphosphate hydrolases"/>
    <property type="match status" value="1"/>
</dbReference>
<feature type="region of interest" description="Disordered" evidence="7">
    <location>
        <begin position="176"/>
        <end position="197"/>
    </location>
</feature>
<keyword evidence="4" id="KW-0347">Helicase</keyword>
<dbReference type="OrthoDB" id="5600252at2759"/>
<dbReference type="SMART" id="SM00490">
    <property type="entry name" value="HELICc"/>
    <property type="match status" value="1"/>
</dbReference>
<evidence type="ECO:0000256" key="1">
    <source>
        <dbReference type="ARBA" id="ARBA00012552"/>
    </source>
</evidence>
<reference evidence="10" key="1">
    <citation type="submission" date="2020-11" db="EMBL/GenBank/DDBJ databases">
        <authorList>
            <consortium name="DOE Joint Genome Institute"/>
            <person name="Ahrendt S."/>
            <person name="Riley R."/>
            <person name="Andreopoulos W."/>
            <person name="Labutti K."/>
            <person name="Pangilinan J."/>
            <person name="Ruiz-Duenas F.J."/>
            <person name="Barrasa J.M."/>
            <person name="Sanchez-Garcia M."/>
            <person name="Camarero S."/>
            <person name="Miyauchi S."/>
            <person name="Serrano A."/>
            <person name="Linde D."/>
            <person name="Babiker R."/>
            <person name="Drula E."/>
            <person name="Ayuso-Fernandez I."/>
            <person name="Pacheco R."/>
            <person name="Padilla G."/>
            <person name="Ferreira P."/>
            <person name="Barriuso J."/>
            <person name="Kellner H."/>
            <person name="Castanera R."/>
            <person name="Alfaro M."/>
            <person name="Ramirez L."/>
            <person name="Pisabarro A.G."/>
            <person name="Kuo A."/>
            <person name="Tritt A."/>
            <person name="Lipzen A."/>
            <person name="He G."/>
            <person name="Yan M."/>
            <person name="Ng V."/>
            <person name="Cullen D."/>
            <person name="Martin F."/>
            <person name="Rosso M.-N."/>
            <person name="Henrissat B."/>
            <person name="Hibbett D."/>
            <person name="Martinez A.T."/>
            <person name="Grigoriev I.V."/>
        </authorList>
    </citation>
    <scope>NUCLEOTIDE SEQUENCE</scope>
    <source>
        <strain evidence="10">ATCC 90797</strain>
    </source>
</reference>
<dbReference type="Pfam" id="PF00270">
    <property type="entry name" value="DEAD"/>
    <property type="match status" value="1"/>
</dbReference>
<evidence type="ECO:0000256" key="7">
    <source>
        <dbReference type="SAM" id="MobiDB-lite"/>
    </source>
</evidence>
<dbReference type="GO" id="GO:0016787">
    <property type="term" value="F:hydrolase activity"/>
    <property type="evidence" value="ECO:0007669"/>
    <property type="project" value="UniProtKB-KW"/>
</dbReference>
<gene>
    <name evidence="10" type="ORF">BDN71DRAFT_1500392</name>
</gene>
<dbReference type="SMART" id="SM00847">
    <property type="entry name" value="HA2"/>
    <property type="match status" value="1"/>
</dbReference>
<feature type="region of interest" description="Disordered" evidence="7">
    <location>
        <begin position="503"/>
        <end position="536"/>
    </location>
</feature>
<dbReference type="SMART" id="SM00487">
    <property type="entry name" value="DEXDc"/>
    <property type="match status" value="1"/>
</dbReference>
<evidence type="ECO:0000256" key="6">
    <source>
        <dbReference type="ARBA" id="ARBA00047984"/>
    </source>
</evidence>
<dbReference type="PROSITE" id="PS51192">
    <property type="entry name" value="HELICASE_ATP_BIND_1"/>
    <property type="match status" value="1"/>
</dbReference>
<dbReference type="CDD" id="cd18791">
    <property type="entry name" value="SF2_C_RHA"/>
    <property type="match status" value="1"/>
</dbReference>
<evidence type="ECO:0000256" key="3">
    <source>
        <dbReference type="ARBA" id="ARBA00022801"/>
    </source>
</evidence>
<accession>A0A9P6A8S1</accession>
<dbReference type="InterPro" id="IPR027417">
    <property type="entry name" value="P-loop_NTPase"/>
</dbReference>
<name>A0A9P6A8S1_PLEER</name>
<dbReference type="InterPro" id="IPR011545">
    <property type="entry name" value="DEAD/DEAH_box_helicase_dom"/>
</dbReference>
<dbReference type="CDD" id="cd17917">
    <property type="entry name" value="DEXHc_RHA-like"/>
    <property type="match status" value="1"/>
</dbReference>